<feature type="transmembrane region" description="Helical" evidence="1">
    <location>
        <begin position="34"/>
        <end position="56"/>
    </location>
</feature>
<dbReference type="EMBL" id="UYSG01012314">
    <property type="protein sequence ID" value="VDL64606.1"/>
    <property type="molecule type" value="Genomic_DNA"/>
</dbReference>
<keyword evidence="1" id="KW-0812">Transmembrane</keyword>
<evidence type="ECO:0000313" key="3">
    <source>
        <dbReference type="Proteomes" id="UP000274504"/>
    </source>
</evidence>
<dbReference type="Proteomes" id="UP000274504">
    <property type="component" value="Unassembled WGS sequence"/>
</dbReference>
<keyword evidence="1" id="KW-1133">Transmembrane helix</keyword>
<keyword evidence="1" id="KW-0472">Membrane</keyword>
<evidence type="ECO:0000256" key="1">
    <source>
        <dbReference type="SAM" id="Phobius"/>
    </source>
</evidence>
<protein>
    <submittedName>
        <fullName evidence="2">Uncharacterized protein</fullName>
    </submittedName>
</protein>
<gene>
    <name evidence="2" type="ORF">HDID_LOCUS11019</name>
</gene>
<proteinExistence type="predicted"/>
<evidence type="ECO:0000313" key="2">
    <source>
        <dbReference type="EMBL" id="VDL64606.1"/>
    </source>
</evidence>
<dbReference type="AlphaFoldDB" id="A0A3P7A722"/>
<reference evidence="2 3" key="1">
    <citation type="submission" date="2018-11" db="EMBL/GenBank/DDBJ databases">
        <authorList>
            <consortium name="Pathogen Informatics"/>
        </authorList>
    </citation>
    <scope>NUCLEOTIDE SEQUENCE [LARGE SCALE GENOMIC DNA]</scope>
</reference>
<sequence>MNSRGRNSDGSRVESSSTDTGPCRYAICLTHAQLISVSVITILIILVPNCTAYEYVNWSSPMNTRNWGNQTSALQPLVISDTIQPNPVASIASSVYSKARLPNATYIRSPSNAISLFQNKCPGNPDSKCRSFQEVK</sequence>
<name>A0A3P7A722_HYMDI</name>
<accession>A0A3P7A722</accession>
<organism evidence="2 3">
    <name type="scientific">Hymenolepis diminuta</name>
    <name type="common">Rat tapeworm</name>
    <dbReference type="NCBI Taxonomy" id="6216"/>
    <lineage>
        <taxon>Eukaryota</taxon>
        <taxon>Metazoa</taxon>
        <taxon>Spiralia</taxon>
        <taxon>Lophotrochozoa</taxon>
        <taxon>Platyhelminthes</taxon>
        <taxon>Cestoda</taxon>
        <taxon>Eucestoda</taxon>
        <taxon>Cyclophyllidea</taxon>
        <taxon>Hymenolepididae</taxon>
        <taxon>Hymenolepis</taxon>
    </lineage>
</organism>